<dbReference type="SUPFAM" id="SSF53098">
    <property type="entry name" value="Ribonuclease H-like"/>
    <property type="match status" value="1"/>
</dbReference>
<dbReference type="InterPro" id="IPR050951">
    <property type="entry name" value="Retrovirus_Pol_polyprotein"/>
</dbReference>
<organism evidence="3 4">
    <name type="scientific">Peronospora matthiolae</name>
    <dbReference type="NCBI Taxonomy" id="2874970"/>
    <lineage>
        <taxon>Eukaryota</taxon>
        <taxon>Sar</taxon>
        <taxon>Stramenopiles</taxon>
        <taxon>Oomycota</taxon>
        <taxon>Peronosporomycetes</taxon>
        <taxon>Peronosporales</taxon>
        <taxon>Peronosporaceae</taxon>
        <taxon>Peronospora</taxon>
    </lineage>
</organism>
<dbReference type="Gene3D" id="3.30.420.10">
    <property type="entry name" value="Ribonuclease H-like superfamily/Ribonuclease H"/>
    <property type="match status" value="1"/>
</dbReference>
<feature type="domain" description="Chromo" evidence="1">
    <location>
        <begin position="288"/>
        <end position="350"/>
    </location>
</feature>
<dbReference type="Gene3D" id="2.40.50.40">
    <property type="match status" value="1"/>
</dbReference>
<dbReference type="PROSITE" id="PS50013">
    <property type="entry name" value="CHROMO_2"/>
    <property type="match status" value="1"/>
</dbReference>
<dbReference type="Pfam" id="PF00385">
    <property type="entry name" value="Chromo"/>
    <property type="match status" value="1"/>
</dbReference>
<dbReference type="InterPro" id="IPR000953">
    <property type="entry name" value="Chromo/chromo_shadow_dom"/>
</dbReference>
<dbReference type="GO" id="GO:0015074">
    <property type="term" value="P:DNA integration"/>
    <property type="evidence" value="ECO:0007669"/>
    <property type="project" value="InterPro"/>
</dbReference>
<reference evidence="3" key="1">
    <citation type="submission" date="2024-01" db="EMBL/GenBank/DDBJ databases">
        <authorList>
            <person name="Webb A."/>
        </authorList>
    </citation>
    <scope>NUCLEOTIDE SEQUENCE</scope>
    <source>
        <strain evidence="3">Pm1</strain>
    </source>
</reference>
<dbReference type="PANTHER" id="PTHR37984">
    <property type="entry name" value="PROTEIN CBG26694"/>
    <property type="match status" value="1"/>
</dbReference>
<dbReference type="EMBL" id="CAKLBY020000313">
    <property type="protein sequence ID" value="CAK7945170.1"/>
    <property type="molecule type" value="Genomic_DNA"/>
</dbReference>
<dbReference type="InterPro" id="IPR036397">
    <property type="entry name" value="RNaseH_sf"/>
</dbReference>
<accession>A0AAV1VET2</accession>
<dbReference type="SMART" id="SM00298">
    <property type="entry name" value="CHROMO"/>
    <property type="match status" value="1"/>
</dbReference>
<gene>
    <name evidence="3" type="ORF">PM001_LOCUS30320</name>
</gene>
<dbReference type="PANTHER" id="PTHR37984:SF5">
    <property type="entry name" value="PROTEIN NYNRIN-LIKE"/>
    <property type="match status" value="1"/>
</dbReference>
<dbReference type="Proteomes" id="UP001162060">
    <property type="component" value="Unassembled WGS sequence"/>
</dbReference>
<evidence type="ECO:0000259" key="1">
    <source>
        <dbReference type="PROSITE" id="PS50013"/>
    </source>
</evidence>
<dbReference type="SUPFAM" id="SSF54160">
    <property type="entry name" value="Chromo domain-like"/>
    <property type="match status" value="1"/>
</dbReference>
<evidence type="ECO:0000259" key="2">
    <source>
        <dbReference type="PROSITE" id="PS50994"/>
    </source>
</evidence>
<evidence type="ECO:0000313" key="3">
    <source>
        <dbReference type="EMBL" id="CAK7945170.1"/>
    </source>
</evidence>
<dbReference type="AlphaFoldDB" id="A0AAV1VET2"/>
<evidence type="ECO:0000313" key="4">
    <source>
        <dbReference type="Proteomes" id="UP001162060"/>
    </source>
</evidence>
<comment type="caution">
    <text evidence="3">The sequence shown here is derived from an EMBL/GenBank/DDBJ whole genome shotgun (WGS) entry which is preliminary data.</text>
</comment>
<dbReference type="GO" id="GO:0003676">
    <property type="term" value="F:nucleic acid binding"/>
    <property type="evidence" value="ECO:0007669"/>
    <property type="project" value="InterPro"/>
</dbReference>
<proteinExistence type="predicted"/>
<name>A0AAV1VET2_9STRA</name>
<feature type="domain" description="Integrase catalytic" evidence="2">
    <location>
        <begin position="1"/>
        <end position="151"/>
    </location>
</feature>
<dbReference type="InterPro" id="IPR016197">
    <property type="entry name" value="Chromo-like_dom_sf"/>
</dbReference>
<dbReference type="PROSITE" id="PS50994">
    <property type="entry name" value="INTEGRASE"/>
    <property type="match status" value="1"/>
</dbReference>
<evidence type="ECO:0008006" key="5">
    <source>
        <dbReference type="Google" id="ProtNLM"/>
    </source>
</evidence>
<dbReference type="InterPro" id="IPR001584">
    <property type="entry name" value="Integrase_cat-core"/>
</dbReference>
<dbReference type="InterPro" id="IPR012337">
    <property type="entry name" value="RNaseH-like_sf"/>
</dbReference>
<protein>
    <recommendedName>
        <fullName evidence="5">Reverse transcriptase</fullName>
    </recommendedName>
</protein>
<dbReference type="InterPro" id="IPR023780">
    <property type="entry name" value="Chromo_domain"/>
</dbReference>
<sequence>MDHIPSLPKSIKGNTELLIWVDLFSGYVIAKASSSRTAQTIAENYEECVFRRFGASEAIRHDREPGFMSDFFRAFSRIVGQKQRATMAYRPQANGTAERMVQTLTHSLKMYVAEVDQRDWDEYAERLTFAINTAQDRIRGDTPFYLIHGWDPRSTLEATLPVGNTGTRDRDPKRWRYKIQRQYLRARSAVNDRLQAAIQERADRHNEDLEPHEIEVGAQVWLYLDRVKEGYAKKLAHMWHGPFRVADVKTFPERPKDQLTIEESDRLDFDEALLPEDSWDGDLEKGEYEVEAILDVRSGRKTRYGRVHRQFLVKWKGYPDLSWVDEADLRCGAILQEFERNRVSRNRFDVMQSHEGKSDEP</sequence>
<dbReference type="CDD" id="cd00024">
    <property type="entry name" value="CD_CSD"/>
    <property type="match status" value="1"/>
</dbReference>